<sequence length="420" mass="46934">MGLPNGEQSSHELLDAQSHVWNYIFKFINSILLKCATELGIPDTIHKHGKPMTLAKLINALPINKAKSHYFYHLMRILVHSEFFVKVNISDDDEQNEGYWLTPTSRLLLRDEPLSIKPFVQVVMDPILVKPWAYMSEWLADDHHLMAFETAHGTTFWKHAERVPRLSQLFNEAMACDSELVNRVILNNSKQVFEGFKSLVDVGGGTGATAKAVAAAFPGMRCIVLDLPHVVAGSEGTKNLTYVGGDMFEAVPHADVVLLKWILHDWNDEDCVKILKKCKDAIGSSKDKGGKLVVIDIVVNRDGGDKKAMEDQLFYDMAMMVYLNGRERTEEEWAKLFSDAGFNGYKIAFELGVRVTVTTPDLVGPARTPHRTLHGRTRSLATYLAYTPTTHPSLSLVNSGNLAKGLKNLDLSILRLYGIN</sequence>
<accession>A0AAE1YY26</accession>
<reference evidence="7" key="1">
    <citation type="submission" date="2020-06" db="EMBL/GenBank/DDBJ databases">
        <authorList>
            <person name="Li T."/>
            <person name="Hu X."/>
            <person name="Zhang T."/>
            <person name="Song X."/>
            <person name="Zhang H."/>
            <person name="Dai N."/>
            <person name="Sheng W."/>
            <person name="Hou X."/>
            <person name="Wei L."/>
        </authorList>
    </citation>
    <scope>NUCLEOTIDE SEQUENCE</scope>
    <source>
        <strain evidence="7">3651</strain>
        <tissue evidence="7">Leaf</tissue>
    </source>
</reference>
<evidence type="ECO:0000313" key="7">
    <source>
        <dbReference type="EMBL" id="KAK4438745.1"/>
    </source>
</evidence>
<dbReference type="SUPFAM" id="SSF53335">
    <property type="entry name" value="S-adenosyl-L-methionine-dependent methyltransferases"/>
    <property type="match status" value="1"/>
</dbReference>
<evidence type="ECO:0000313" key="8">
    <source>
        <dbReference type="Proteomes" id="UP001293254"/>
    </source>
</evidence>
<comment type="similarity">
    <text evidence="4">Belongs to the class I-like SAM-binding methyltransferase superfamily. Cation-independent O-methyltransferase family. COMT subfamily.</text>
</comment>
<dbReference type="InterPro" id="IPR012967">
    <property type="entry name" value="COMT_dimerisation"/>
</dbReference>
<dbReference type="FunFam" id="3.40.50.150:FF:000057">
    <property type="entry name" value="O-methyltransferase ZRP4"/>
    <property type="match status" value="1"/>
</dbReference>
<keyword evidence="2" id="KW-0808">Transferase</keyword>
<dbReference type="AlphaFoldDB" id="A0AAE1YY26"/>
<name>A0AAE1YY26_9LAMI</name>
<organism evidence="7 8">
    <name type="scientific">Sesamum alatum</name>
    <dbReference type="NCBI Taxonomy" id="300844"/>
    <lineage>
        <taxon>Eukaryota</taxon>
        <taxon>Viridiplantae</taxon>
        <taxon>Streptophyta</taxon>
        <taxon>Embryophyta</taxon>
        <taxon>Tracheophyta</taxon>
        <taxon>Spermatophyta</taxon>
        <taxon>Magnoliopsida</taxon>
        <taxon>eudicotyledons</taxon>
        <taxon>Gunneridae</taxon>
        <taxon>Pentapetalae</taxon>
        <taxon>asterids</taxon>
        <taxon>lamiids</taxon>
        <taxon>Lamiales</taxon>
        <taxon>Pedaliaceae</taxon>
        <taxon>Sesamum</taxon>
    </lineage>
</organism>
<evidence type="ECO:0000256" key="2">
    <source>
        <dbReference type="ARBA" id="ARBA00022679"/>
    </source>
</evidence>
<evidence type="ECO:0000256" key="1">
    <source>
        <dbReference type="ARBA" id="ARBA00022603"/>
    </source>
</evidence>
<dbReference type="Proteomes" id="UP001293254">
    <property type="component" value="Unassembled WGS sequence"/>
</dbReference>
<reference evidence="7" key="2">
    <citation type="journal article" date="2024" name="Plant">
        <title>Genomic evolution and insights into agronomic trait innovations of Sesamum species.</title>
        <authorList>
            <person name="Miao H."/>
            <person name="Wang L."/>
            <person name="Qu L."/>
            <person name="Liu H."/>
            <person name="Sun Y."/>
            <person name="Le M."/>
            <person name="Wang Q."/>
            <person name="Wei S."/>
            <person name="Zheng Y."/>
            <person name="Lin W."/>
            <person name="Duan Y."/>
            <person name="Cao H."/>
            <person name="Xiong S."/>
            <person name="Wang X."/>
            <person name="Wei L."/>
            <person name="Li C."/>
            <person name="Ma Q."/>
            <person name="Ju M."/>
            <person name="Zhao R."/>
            <person name="Li G."/>
            <person name="Mu C."/>
            <person name="Tian Q."/>
            <person name="Mei H."/>
            <person name="Zhang T."/>
            <person name="Gao T."/>
            <person name="Zhang H."/>
        </authorList>
    </citation>
    <scope>NUCLEOTIDE SEQUENCE</scope>
    <source>
        <strain evidence="7">3651</strain>
    </source>
</reference>
<dbReference type="Gene3D" id="1.10.10.10">
    <property type="entry name" value="Winged helix-like DNA-binding domain superfamily/Winged helix DNA-binding domain"/>
    <property type="match status" value="1"/>
</dbReference>
<feature type="domain" description="O-methyltransferase C-terminal" evidence="5">
    <location>
        <begin position="132"/>
        <end position="343"/>
    </location>
</feature>
<feature type="domain" description="O-methyltransferase dimerisation" evidence="6">
    <location>
        <begin position="21"/>
        <end position="110"/>
    </location>
</feature>
<proteinExistence type="inferred from homology"/>
<dbReference type="GO" id="GO:0008171">
    <property type="term" value="F:O-methyltransferase activity"/>
    <property type="evidence" value="ECO:0007669"/>
    <property type="project" value="InterPro"/>
</dbReference>
<dbReference type="InterPro" id="IPR036390">
    <property type="entry name" value="WH_DNA-bd_sf"/>
</dbReference>
<dbReference type="GO" id="GO:0032259">
    <property type="term" value="P:methylation"/>
    <property type="evidence" value="ECO:0007669"/>
    <property type="project" value="UniProtKB-KW"/>
</dbReference>
<comment type="caution">
    <text evidence="7">The sequence shown here is derived from an EMBL/GenBank/DDBJ whole genome shotgun (WGS) entry which is preliminary data.</text>
</comment>
<dbReference type="PROSITE" id="PS51683">
    <property type="entry name" value="SAM_OMT_II"/>
    <property type="match status" value="1"/>
</dbReference>
<dbReference type="InterPro" id="IPR029063">
    <property type="entry name" value="SAM-dependent_MTases_sf"/>
</dbReference>
<dbReference type="Pfam" id="PF08100">
    <property type="entry name" value="Dimerisation"/>
    <property type="match status" value="1"/>
</dbReference>
<dbReference type="InterPro" id="IPR001077">
    <property type="entry name" value="COMT_C"/>
</dbReference>
<dbReference type="Gene3D" id="3.40.50.150">
    <property type="entry name" value="Vaccinia Virus protein VP39"/>
    <property type="match status" value="1"/>
</dbReference>
<evidence type="ECO:0000259" key="6">
    <source>
        <dbReference type="Pfam" id="PF08100"/>
    </source>
</evidence>
<dbReference type="SUPFAM" id="SSF46785">
    <property type="entry name" value="Winged helix' DNA-binding domain"/>
    <property type="match status" value="1"/>
</dbReference>
<dbReference type="Pfam" id="PF00891">
    <property type="entry name" value="Methyltransf_2"/>
    <property type="match status" value="1"/>
</dbReference>
<gene>
    <name evidence="7" type="ORF">Salat_0209100</name>
</gene>
<keyword evidence="1" id="KW-0489">Methyltransferase</keyword>
<evidence type="ECO:0000256" key="4">
    <source>
        <dbReference type="ARBA" id="ARBA00034481"/>
    </source>
</evidence>
<keyword evidence="3" id="KW-0949">S-adenosyl-L-methionine</keyword>
<evidence type="ECO:0000256" key="3">
    <source>
        <dbReference type="ARBA" id="ARBA00022691"/>
    </source>
</evidence>
<dbReference type="InterPro" id="IPR016461">
    <property type="entry name" value="COMT-like"/>
</dbReference>
<protein>
    <submittedName>
        <fullName evidence="7">8-hydroxyquercetin 8-O-methyltransferase</fullName>
    </submittedName>
</protein>
<evidence type="ECO:0000259" key="5">
    <source>
        <dbReference type="Pfam" id="PF00891"/>
    </source>
</evidence>
<keyword evidence="8" id="KW-1185">Reference proteome</keyword>
<dbReference type="PANTHER" id="PTHR11746">
    <property type="entry name" value="O-METHYLTRANSFERASE"/>
    <property type="match status" value="1"/>
</dbReference>
<dbReference type="EMBL" id="JACGWO010000001">
    <property type="protein sequence ID" value="KAK4438745.1"/>
    <property type="molecule type" value="Genomic_DNA"/>
</dbReference>
<dbReference type="FunFam" id="1.10.10.10:FF:000213">
    <property type="entry name" value="Coniferyl alcohol 9-O-methyltransferase"/>
    <property type="match status" value="1"/>
</dbReference>
<dbReference type="GO" id="GO:0046983">
    <property type="term" value="F:protein dimerization activity"/>
    <property type="evidence" value="ECO:0007669"/>
    <property type="project" value="InterPro"/>
</dbReference>
<dbReference type="GO" id="GO:0008757">
    <property type="term" value="F:S-adenosylmethionine-dependent methyltransferase activity"/>
    <property type="evidence" value="ECO:0007669"/>
    <property type="project" value="UniProtKB-ARBA"/>
</dbReference>
<dbReference type="InterPro" id="IPR036388">
    <property type="entry name" value="WH-like_DNA-bd_sf"/>
</dbReference>